<dbReference type="AlphaFoldDB" id="A0A1I0TLH8"/>
<keyword evidence="1" id="KW-1133">Transmembrane helix</keyword>
<feature type="transmembrane region" description="Helical" evidence="1">
    <location>
        <begin position="21"/>
        <end position="42"/>
    </location>
</feature>
<name>A0A1I0TLH8_9NOCA</name>
<evidence type="ECO:0000313" key="2">
    <source>
        <dbReference type="EMBL" id="SFA52547.1"/>
    </source>
</evidence>
<sequence length="77" mass="7949">MSHFTEDVMKFGPAPTLAREIPVAVANLLVSALALAIVYAAGGGADTMFVVLAVVLVAYGLGRPLYVALRGNRPAHG</sequence>
<dbReference type="EMBL" id="FOJN01000007">
    <property type="protein sequence ID" value="SFA52547.1"/>
    <property type="molecule type" value="Genomic_DNA"/>
</dbReference>
<accession>A0A1I0TLH8</accession>
<gene>
    <name evidence="2" type="ORF">SAMN05444374_107170</name>
</gene>
<evidence type="ECO:0000256" key="1">
    <source>
        <dbReference type="SAM" id="Phobius"/>
    </source>
</evidence>
<keyword evidence="1" id="KW-0472">Membrane</keyword>
<feature type="transmembrane region" description="Helical" evidence="1">
    <location>
        <begin position="48"/>
        <end position="69"/>
    </location>
</feature>
<proteinExistence type="predicted"/>
<dbReference type="RefSeq" id="WP_068361432.1">
    <property type="nucleotide sequence ID" value="NZ_FOJN01000007.1"/>
</dbReference>
<reference evidence="2 3" key="1">
    <citation type="submission" date="2016-10" db="EMBL/GenBank/DDBJ databases">
        <authorList>
            <person name="de Groot N.N."/>
        </authorList>
    </citation>
    <scope>NUCLEOTIDE SEQUENCE [LARGE SCALE GENOMIC DNA]</scope>
    <source>
        <strain evidence="2 3">DSM 44908</strain>
    </source>
</reference>
<protein>
    <submittedName>
        <fullName evidence="2">Uncharacterized protein</fullName>
    </submittedName>
</protein>
<evidence type="ECO:0000313" key="3">
    <source>
        <dbReference type="Proteomes" id="UP000182054"/>
    </source>
</evidence>
<keyword evidence="1" id="KW-0812">Transmembrane</keyword>
<dbReference type="GeneID" id="85486092"/>
<dbReference type="Proteomes" id="UP000182054">
    <property type="component" value="Unassembled WGS sequence"/>
</dbReference>
<organism evidence="2 3">
    <name type="scientific">Rhodococcoides kroppenstedtii</name>
    <dbReference type="NCBI Taxonomy" id="293050"/>
    <lineage>
        <taxon>Bacteria</taxon>
        <taxon>Bacillati</taxon>
        <taxon>Actinomycetota</taxon>
        <taxon>Actinomycetes</taxon>
        <taxon>Mycobacteriales</taxon>
        <taxon>Nocardiaceae</taxon>
        <taxon>Rhodococcoides</taxon>
    </lineage>
</organism>